<dbReference type="Proteomes" id="UP000632273">
    <property type="component" value="Unassembled WGS sequence"/>
</dbReference>
<comment type="caution">
    <text evidence="1">The sequence shown here is derived from an EMBL/GenBank/DDBJ whole genome shotgun (WGS) entry which is preliminary data.</text>
</comment>
<dbReference type="InterPro" id="IPR018641">
    <property type="entry name" value="Trfase_1_rSAM/seldom-assoc"/>
</dbReference>
<dbReference type="RefSeq" id="WP_229755211.1">
    <property type="nucleotide sequence ID" value="NZ_BMHT01000003.1"/>
</dbReference>
<keyword evidence="2" id="KW-1185">Reference proteome</keyword>
<dbReference type="SUPFAM" id="SSF53448">
    <property type="entry name" value="Nucleotide-diphospho-sugar transferases"/>
    <property type="match status" value="1"/>
</dbReference>
<dbReference type="EMBL" id="BMHT01000003">
    <property type="protein sequence ID" value="GGF10440.1"/>
    <property type="molecule type" value="Genomic_DNA"/>
</dbReference>
<proteinExistence type="predicted"/>
<name>A0ABQ1U4M4_9BACT</name>
<dbReference type="NCBIfam" id="TIGR04282">
    <property type="entry name" value="glyco_like_cofC"/>
    <property type="match status" value="1"/>
</dbReference>
<accession>A0ABQ1U4M4</accession>
<evidence type="ECO:0000313" key="2">
    <source>
        <dbReference type="Proteomes" id="UP000632273"/>
    </source>
</evidence>
<dbReference type="PANTHER" id="PTHR36529:SF1">
    <property type="entry name" value="GLYCOSYLTRANSFERASE"/>
    <property type="match status" value="1"/>
</dbReference>
<dbReference type="PANTHER" id="PTHR36529">
    <property type="entry name" value="SLL1095 PROTEIN"/>
    <property type="match status" value="1"/>
</dbReference>
<dbReference type="InterPro" id="IPR029044">
    <property type="entry name" value="Nucleotide-diphossugar_trans"/>
</dbReference>
<dbReference type="Gene3D" id="3.90.550.10">
    <property type="entry name" value="Spore Coat Polysaccharide Biosynthesis Protein SpsA, Chain A"/>
    <property type="match status" value="1"/>
</dbReference>
<protein>
    <recommendedName>
        <fullName evidence="3">Glycosyltransferase</fullName>
    </recommendedName>
</protein>
<evidence type="ECO:0008006" key="3">
    <source>
        <dbReference type="Google" id="ProtNLM"/>
    </source>
</evidence>
<organism evidence="1 2">
    <name type="scientific">Hymenobacter cavernae</name>
    <dbReference type="NCBI Taxonomy" id="2044852"/>
    <lineage>
        <taxon>Bacteria</taxon>
        <taxon>Pseudomonadati</taxon>
        <taxon>Bacteroidota</taxon>
        <taxon>Cytophagia</taxon>
        <taxon>Cytophagales</taxon>
        <taxon>Hymenobacteraceae</taxon>
        <taxon>Hymenobacter</taxon>
    </lineage>
</organism>
<sequence length="199" mass="21077">MNHLLIFARHPELGRVKTRLAATIGAEAALAVYHELLHRTRLAADGLTGAHKTVWFAEATTAPDLASAWPGYEQALQPGGDLGQKMQEAFKQAFGQGATAAVVIGTDCPGLTATHLTAAFQALTTHDLVLGPAADGGYYLLGMKDLHKGLLRDKPWSTAQVLPATLADATNLGLSVALLPVLHDVDTADDLAAWRKAER</sequence>
<gene>
    <name evidence="1" type="ORF">GCM10011383_22000</name>
</gene>
<dbReference type="Pfam" id="PF09837">
    <property type="entry name" value="DUF2064"/>
    <property type="match status" value="1"/>
</dbReference>
<evidence type="ECO:0000313" key="1">
    <source>
        <dbReference type="EMBL" id="GGF10440.1"/>
    </source>
</evidence>
<reference evidence="2" key="1">
    <citation type="journal article" date="2019" name="Int. J. Syst. Evol. Microbiol.">
        <title>The Global Catalogue of Microorganisms (GCM) 10K type strain sequencing project: providing services to taxonomists for standard genome sequencing and annotation.</title>
        <authorList>
            <consortium name="The Broad Institute Genomics Platform"/>
            <consortium name="The Broad Institute Genome Sequencing Center for Infectious Disease"/>
            <person name="Wu L."/>
            <person name="Ma J."/>
        </authorList>
    </citation>
    <scope>NUCLEOTIDE SEQUENCE [LARGE SCALE GENOMIC DNA]</scope>
    <source>
        <strain evidence="2">CGMCC 1.15197</strain>
    </source>
</reference>